<evidence type="ECO:0000313" key="2">
    <source>
        <dbReference type="Proteomes" id="UP000027337"/>
    </source>
</evidence>
<dbReference type="AlphaFoldDB" id="A0A061SP01"/>
<sequence>MAKPVRRQNWARSALIRRAIAAAASALHGVLALLHKGYCGDPALLFYVNAVRLKAPKRGSQQRSGLGLRLENGFA</sequence>
<evidence type="ECO:0000313" key="1">
    <source>
        <dbReference type="EMBL" id="KAJ02577.1"/>
    </source>
</evidence>
<dbReference type="EMBL" id="JEMU01000011">
    <property type="protein sequence ID" value="KAJ02577.1"/>
    <property type="molecule type" value="Genomic_DNA"/>
</dbReference>
<gene>
    <name evidence="1" type="ORF">PM02_13335</name>
</gene>
<keyword evidence="2" id="KW-1185">Reference proteome</keyword>
<proteinExistence type="predicted"/>
<protein>
    <submittedName>
        <fullName evidence="1">Uncharacterized protein</fullName>
    </submittedName>
</protein>
<name>A0A061SP01_9RHOB</name>
<dbReference type="Proteomes" id="UP000027337">
    <property type="component" value="Unassembled WGS sequence"/>
</dbReference>
<organism evidence="1 2">
    <name type="scientific">Sulfitobacter mediterraneus</name>
    <dbReference type="NCBI Taxonomy" id="83219"/>
    <lineage>
        <taxon>Bacteria</taxon>
        <taxon>Pseudomonadati</taxon>
        <taxon>Pseudomonadota</taxon>
        <taxon>Alphaproteobacteria</taxon>
        <taxon>Rhodobacterales</taxon>
        <taxon>Roseobacteraceae</taxon>
        <taxon>Sulfitobacter</taxon>
    </lineage>
</organism>
<reference evidence="1 2" key="1">
    <citation type="journal article" date="2014" name="Genome Announc.">
        <title>Draft Genome Sequences of Two Isolates of the Roseobacter Group, Sulfitobacter sp. Strains 3SOLIMAR09 and 1FIGIMAR09, from Harbors of Mallorca Island (Mediterranean Sea).</title>
        <authorList>
            <person name="Mas-Llado M."/>
            <person name="Pina-Villalonga J.M."/>
            <person name="Brunet-Galmes I."/>
            <person name="Nogales B."/>
            <person name="Bosch R."/>
        </authorList>
    </citation>
    <scope>NUCLEOTIDE SEQUENCE [LARGE SCALE GENOMIC DNA]</scope>
    <source>
        <strain evidence="1 2">1FIGIMAR09</strain>
    </source>
</reference>
<accession>A0A061SP01</accession>
<comment type="caution">
    <text evidence="1">The sequence shown here is derived from an EMBL/GenBank/DDBJ whole genome shotgun (WGS) entry which is preliminary data.</text>
</comment>